<dbReference type="EMBL" id="JBHSIV010000061">
    <property type="protein sequence ID" value="MFC5066194.1"/>
    <property type="molecule type" value="Genomic_DNA"/>
</dbReference>
<evidence type="ECO:0000313" key="1">
    <source>
        <dbReference type="EMBL" id="MFC5066194.1"/>
    </source>
</evidence>
<gene>
    <name evidence="1" type="ORF">ACFPBZ_28580</name>
</gene>
<proteinExistence type="predicted"/>
<dbReference type="Proteomes" id="UP001595947">
    <property type="component" value="Unassembled WGS sequence"/>
</dbReference>
<sequence>MTLTPEERYKFDEIERDAAAAKVRWLLEHKIMPRVAGALDAAATGGRPVPACQHALTEAQMGRRGLTDDSANATPELAFDWLCEDQGLLCSACSRWHLAELNGPHAKDALSRCIVCGDWHDLRPWSPVVDVQEPVQVTGVGVALVGVVGVLPVVWECAAHDGFLDTTARMQWPRV</sequence>
<organism evidence="1 2">
    <name type="scientific">Actinomycetospora atypica</name>
    <dbReference type="NCBI Taxonomy" id="1290095"/>
    <lineage>
        <taxon>Bacteria</taxon>
        <taxon>Bacillati</taxon>
        <taxon>Actinomycetota</taxon>
        <taxon>Actinomycetes</taxon>
        <taxon>Pseudonocardiales</taxon>
        <taxon>Pseudonocardiaceae</taxon>
        <taxon>Actinomycetospora</taxon>
    </lineage>
</organism>
<keyword evidence="2" id="KW-1185">Reference proteome</keyword>
<name>A0ABV9YY24_9PSEU</name>
<evidence type="ECO:0000313" key="2">
    <source>
        <dbReference type="Proteomes" id="UP001595947"/>
    </source>
</evidence>
<protein>
    <submittedName>
        <fullName evidence="1">Uncharacterized protein</fullName>
    </submittedName>
</protein>
<accession>A0ABV9YY24</accession>
<comment type="caution">
    <text evidence="1">The sequence shown here is derived from an EMBL/GenBank/DDBJ whole genome shotgun (WGS) entry which is preliminary data.</text>
</comment>
<dbReference type="RefSeq" id="WP_378039508.1">
    <property type="nucleotide sequence ID" value="NZ_JBHSIV010000061.1"/>
</dbReference>
<reference evidence="2" key="1">
    <citation type="journal article" date="2019" name="Int. J. Syst. Evol. Microbiol.">
        <title>The Global Catalogue of Microorganisms (GCM) 10K type strain sequencing project: providing services to taxonomists for standard genome sequencing and annotation.</title>
        <authorList>
            <consortium name="The Broad Institute Genomics Platform"/>
            <consortium name="The Broad Institute Genome Sequencing Center for Infectious Disease"/>
            <person name="Wu L."/>
            <person name="Ma J."/>
        </authorList>
    </citation>
    <scope>NUCLEOTIDE SEQUENCE [LARGE SCALE GENOMIC DNA]</scope>
    <source>
        <strain evidence="2">CGMCC 4.7093</strain>
    </source>
</reference>